<gene>
    <name evidence="2" type="ORF">SUNI508_00051</name>
</gene>
<organism evidence="2 3">
    <name type="scientific">Seiridium unicorne</name>
    <dbReference type="NCBI Taxonomy" id="138068"/>
    <lineage>
        <taxon>Eukaryota</taxon>
        <taxon>Fungi</taxon>
        <taxon>Dikarya</taxon>
        <taxon>Ascomycota</taxon>
        <taxon>Pezizomycotina</taxon>
        <taxon>Sordariomycetes</taxon>
        <taxon>Xylariomycetidae</taxon>
        <taxon>Amphisphaeriales</taxon>
        <taxon>Sporocadaceae</taxon>
        <taxon>Seiridium</taxon>
    </lineage>
</organism>
<feature type="chain" id="PRO_5047404084" description="Dnase1 protein" evidence="1">
    <location>
        <begin position="21"/>
        <end position="164"/>
    </location>
</feature>
<evidence type="ECO:0000313" key="3">
    <source>
        <dbReference type="Proteomes" id="UP001408356"/>
    </source>
</evidence>
<keyword evidence="1" id="KW-0732">Signal</keyword>
<proteinExistence type="predicted"/>
<name>A0ABR2VJ46_9PEZI</name>
<accession>A0ABR2VJ46</accession>
<feature type="signal peptide" evidence="1">
    <location>
        <begin position="1"/>
        <end position="20"/>
    </location>
</feature>
<evidence type="ECO:0000256" key="1">
    <source>
        <dbReference type="SAM" id="SignalP"/>
    </source>
</evidence>
<evidence type="ECO:0008006" key="4">
    <source>
        <dbReference type="Google" id="ProtNLM"/>
    </source>
</evidence>
<protein>
    <recommendedName>
        <fullName evidence="4">Dnase1 protein</fullName>
    </recommendedName>
</protein>
<sequence>MRFFAKITAMIAAASAVVSATNTVTFVSQDSKDRKIIFTPSIGNSEIASIEVSGGATETVTFPTGWIGNWYAVCDGSSNTNGMLGEVTFQGWNDITYFDVSAIVNANDFDGVHEMWPASQDSESTKTLMSGCAVFPCNTAYYLPDDVQTVTTTDTALYCTLGSQ</sequence>
<evidence type="ECO:0000313" key="2">
    <source>
        <dbReference type="EMBL" id="KAK9426524.1"/>
    </source>
</evidence>
<dbReference type="EMBL" id="JARVKF010000001">
    <property type="protein sequence ID" value="KAK9426524.1"/>
    <property type="molecule type" value="Genomic_DNA"/>
</dbReference>
<comment type="caution">
    <text evidence="2">The sequence shown here is derived from an EMBL/GenBank/DDBJ whole genome shotgun (WGS) entry which is preliminary data.</text>
</comment>
<dbReference type="Proteomes" id="UP001408356">
    <property type="component" value="Unassembled WGS sequence"/>
</dbReference>
<reference evidence="2 3" key="1">
    <citation type="journal article" date="2024" name="J. Plant Pathol.">
        <title>Sequence and assembly of the genome of Seiridium unicorne, isolate CBS 538.82, causal agent of cypress canker disease.</title>
        <authorList>
            <person name="Scali E."/>
            <person name="Rocca G.D."/>
            <person name="Danti R."/>
            <person name="Garbelotto M."/>
            <person name="Barberini S."/>
            <person name="Baroncelli R."/>
            <person name="Emiliani G."/>
        </authorList>
    </citation>
    <scope>NUCLEOTIDE SEQUENCE [LARGE SCALE GENOMIC DNA]</scope>
    <source>
        <strain evidence="2 3">BM-138-508</strain>
    </source>
</reference>
<keyword evidence="3" id="KW-1185">Reference proteome</keyword>